<organism evidence="3 4">
    <name type="scientific">Rhynocoris fuscipes</name>
    <dbReference type="NCBI Taxonomy" id="488301"/>
    <lineage>
        <taxon>Eukaryota</taxon>
        <taxon>Metazoa</taxon>
        <taxon>Ecdysozoa</taxon>
        <taxon>Arthropoda</taxon>
        <taxon>Hexapoda</taxon>
        <taxon>Insecta</taxon>
        <taxon>Pterygota</taxon>
        <taxon>Neoptera</taxon>
        <taxon>Paraneoptera</taxon>
        <taxon>Hemiptera</taxon>
        <taxon>Heteroptera</taxon>
        <taxon>Panheteroptera</taxon>
        <taxon>Cimicomorpha</taxon>
        <taxon>Reduviidae</taxon>
        <taxon>Harpactorinae</taxon>
        <taxon>Harpactorini</taxon>
        <taxon>Rhynocoris</taxon>
    </lineage>
</organism>
<feature type="signal peptide" evidence="2">
    <location>
        <begin position="1"/>
        <end position="19"/>
    </location>
</feature>
<evidence type="ECO:0000256" key="1">
    <source>
        <dbReference type="SAM" id="MobiDB-lite"/>
    </source>
</evidence>
<feature type="chain" id="PRO_5043329221" evidence="2">
    <location>
        <begin position="20"/>
        <end position="348"/>
    </location>
</feature>
<feature type="region of interest" description="Disordered" evidence="1">
    <location>
        <begin position="260"/>
        <end position="295"/>
    </location>
</feature>
<dbReference type="Proteomes" id="UP001461498">
    <property type="component" value="Unassembled WGS sequence"/>
</dbReference>
<evidence type="ECO:0000313" key="4">
    <source>
        <dbReference type="Proteomes" id="UP001461498"/>
    </source>
</evidence>
<proteinExistence type="predicted"/>
<keyword evidence="4" id="KW-1185">Reference proteome</keyword>
<comment type="caution">
    <text evidence="3">The sequence shown here is derived from an EMBL/GenBank/DDBJ whole genome shotgun (WGS) entry which is preliminary data.</text>
</comment>
<protein>
    <submittedName>
        <fullName evidence="3">Uncharacterized protein</fullName>
    </submittedName>
</protein>
<reference evidence="3 4" key="1">
    <citation type="submission" date="2022-12" db="EMBL/GenBank/DDBJ databases">
        <title>Chromosome-level genome assembly of true bugs.</title>
        <authorList>
            <person name="Ma L."/>
            <person name="Li H."/>
        </authorList>
    </citation>
    <scope>NUCLEOTIDE SEQUENCE [LARGE SCALE GENOMIC DNA]</scope>
    <source>
        <strain evidence="3">Lab_2022b</strain>
    </source>
</reference>
<evidence type="ECO:0000313" key="3">
    <source>
        <dbReference type="EMBL" id="KAK9502652.1"/>
    </source>
</evidence>
<accession>A0AAW1CWE5</accession>
<evidence type="ECO:0000256" key="2">
    <source>
        <dbReference type="SAM" id="SignalP"/>
    </source>
</evidence>
<dbReference type="AlphaFoldDB" id="A0AAW1CWE5"/>
<gene>
    <name evidence="3" type="ORF">O3M35_011378</name>
</gene>
<name>A0AAW1CWE5_9HEMI</name>
<sequence>MPWKLVFFIFLLHFIRIQSKPSVLLCRKELDDSDNKKGFQLQSASSEEKETEIDVLKSQSLIKGIQTEDKSPIVQRHEEFKNTANKIRLRFPSSLEEEKLEIIKTNPLENDVKIQSNPSILRRHEDANKIRLTLPSSLEKDEEKLEILKTNPLEDNVKIESNPTVLLSNEEFDDNGNKIRLLLQSSQEEEEDEKIVNILKTQQLEKEISRFNEENENIRPCKHIIVKCDDCEKRKSLIPRFATNNRDLWNSLAEIESLRPSQNSQFGGGCEMSKMNSPQIRRSTKAEDEEEEKEKQRRKMYEDFLKFTTVLNKIDEFFTKKTKVFVRGLHTMIESSEEDKNGFHNVSR</sequence>
<dbReference type="EMBL" id="JAPXFL010000008">
    <property type="protein sequence ID" value="KAK9502652.1"/>
    <property type="molecule type" value="Genomic_DNA"/>
</dbReference>
<keyword evidence="2" id="KW-0732">Signal</keyword>